<evidence type="ECO:0000313" key="1">
    <source>
        <dbReference type="EMBL" id="DAE92661.1"/>
    </source>
</evidence>
<organism evidence="1">
    <name type="scientific">Caudovirales sp. gcode 4</name>
    <dbReference type="NCBI Taxonomy" id="2838363"/>
    <lineage>
        <taxon>Viruses</taxon>
        <taxon>Duplodnaviria</taxon>
        <taxon>Heunggongvirae</taxon>
        <taxon>Uroviricota</taxon>
        <taxon>Caudoviricetes</taxon>
    </lineage>
</organism>
<dbReference type="EMBL" id="BK059153">
    <property type="protein sequence ID" value="DAE92661.1"/>
    <property type="molecule type" value="Genomic_DNA"/>
</dbReference>
<accession>A0A8S5RTT8</accession>
<name>A0A8S5RTT8_9CAUD</name>
<proteinExistence type="predicted"/>
<protein>
    <submittedName>
        <fullName evidence="1">Uncharacterized protein</fullName>
    </submittedName>
</protein>
<sequence>MSQIEHKKGKLTPIQTSPLSIEEWCKEKVSWNLESYYENYTEKFLDEHSRKYVVLNWVLYSVDGSDIDEEWDIAIMTKNADWTLDYHLRYYNWWTYFEEMLEYALEKMNEEKKDTSK</sequence>
<reference evidence="1" key="1">
    <citation type="journal article" date="2021" name="Proc. Natl. Acad. Sci. U.S.A.">
        <title>A Catalog of Tens of Thousands of Viruses from Human Metagenomes Reveals Hidden Associations with Chronic Diseases.</title>
        <authorList>
            <person name="Tisza M.J."/>
            <person name="Buck C.B."/>
        </authorList>
    </citation>
    <scope>NUCLEOTIDE SEQUENCE</scope>
    <source>
        <strain evidence="1">CtKN96</strain>
    </source>
</reference>